<comment type="caution">
    <text evidence="2">The sequence shown here is derived from an EMBL/GenBank/DDBJ whole genome shotgun (WGS) entry which is preliminary data.</text>
</comment>
<evidence type="ECO:0000256" key="1">
    <source>
        <dbReference type="SAM" id="MobiDB-lite"/>
    </source>
</evidence>
<dbReference type="GO" id="GO:0048513">
    <property type="term" value="P:animal organ development"/>
    <property type="evidence" value="ECO:0007669"/>
    <property type="project" value="TreeGrafter"/>
</dbReference>
<dbReference type="GO" id="GO:0003730">
    <property type="term" value="F:mRNA 3'-UTR binding"/>
    <property type="evidence" value="ECO:0007669"/>
    <property type="project" value="TreeGrafter"/>
</dbReference>
<sequence>MPGAIVSKLTVEVLGDDHGLYPGTVLDVKPENATVYLKFEHDWRPEAWYPCDGTLWEAPAQRNIEDIRHRLAIPGGLVEVLYRVKQGAPEAWYQGVLVSEAKGLFTVDLQLTPQRRVHSAIEQMRTPQAKVAVSPISIFKVAFPVPDGAVNEATDERHLTMFSDFGKFDYVRYDPDLKIIVVMVYGKAGVHRAEILADMHLTHAMHRQNIRDEIAKLKLEHFGPDVSDISGSCRAEFVVPLQYLNRVVGNQYCNVVRARQLPGIVRVLLDSRTGHITIIAANEDALKQAQESLDVVKDVVYIEQFWVGHIIGRSGTNINEITRTANLLGLTLCDNAEQLASFNLPFEWRDGFVPAVLTGLRVDTDAAKMLIEYQVDHNREMEEERRVMEEERRQRLGQERRGDRPFQHPQQQQRGQFSRQQTDERESVDGGVVGGGKLSDASLNGRQESSHHEQQQTLPVAGRSHEDRVGGAPHQQQQNRGGYPPRRDERGQQQGQFNGRRDQQAGFGGPRRDGGPREDKRNGHGEAEPASKDWPELGGDAGRRSSGQGTEGEVARKDAPRGSPNGVVQNGGAVEINGHPEGRRPINNAPAGPGGGGGGRGGGRSGSGRNRGIKGNSQPRSDNDGGVAAVARAKPHTDGQTDLPNGQLNGLGGGEDVDGEGFKPVTARGKRGGNRGQRGGGNGVANGIRPAPEEPPQALSR</sequence>
<dbReference type="AlphaFoldDB" id="A0A1W0WFY5"/>
<dbReference type="GO" id="GO:0045182">
    <property type="term" value="F:translation regulator activity"/>
    <property type="evidence" value="ECO:0007669"/>
    <property type="project" value="TreeGrafter"/>
</dbReference>
<dbReference type="Proteomes" id="UP000192578">
    <property type="component" value="Unassembled WGS sequence"/>
</dbReference>
<dbReference type="GO" id="GO:0010494">
    <property type="term" value="C:cytoplasmic stress granule"/>
    <property type="evidence" value="ECO:0007669"/>
    <property type="project" value="TreeGrafter"/>
</dbReference>
<dbReference type="Gene3D" id="3.30.1370.10">
    <property type="entry name" value="K Homology domain, type 1"/>
    <property type="match status" value="2"/>
</dbReference>
<dbReference type="GO" id="GO:0005634">
    <property type="term" value="C:nucleus"/>
    <property type="evidence" value="ECO:0007669"/>
    <property type="project" value="TreeGrafter"/>
</dbReference>
<gene>
    <name evidence="2" type="ORF">BV898_11609</name>
</gene>
<dbReference type="GO" id="GO:0051028">
    <property type="term" value="P:mRNA transport"/>
    <property type="evidence" value="ECO:0007669"/>
    <property type="project" value="TreeGrafter"/>
</dbReference>
<dbReference type="GO" id="GO:0043488">
    <property type="term" value="P:regulation of mRNA stability"/>
    <property type="evidence" value="ECO:0007669"/>
    <property type="project" value="TreeGrafter"/>
</dbReference>
<dbReference type="GO" id="GO:0045727">
    <property type="term" value="P:positive regulation of translation"/>
    <property type="evidence" value="ECO:0007669"/>
    <property type="project" value="TreeGrafter"/>
</dbReference>
<keyword evidence="3" id="KW-1185">Reference proteome</keyword>
<feature type="compositionally biased region" description="Low complexity" evidence="1">
    <location>
        <begin position="407"/>
        <end position="420"/>
    </location>
</feature>
<evidence type="ECO:0000313" key="2">
    <source>
        <dbReference type="EMBL" id="OQV14134.1"/>
    </source>
</evidence>
<feature type="compositionally biased region" description="Gly residues" evidence="1">
    <location>
        <begin position="592"/>
        <end position="606"/>
    </location>
</feature>
<proteinExistence type="predicted"/>
<reference evidence="3" key="1">
    <citation type="submission" date="2017-01" db="EMBL/GenBank/DDBJ databases">
        <title>Comparative genomics of anhydrobiosis in the tardigrade Hypsibius dujardini.</title>
        <authorList>
            <person name="Yoshida Y."/>
            <person name="Koutsovoulos G."/>
            <person name="Laetsch D."/>
            <person name="Stevens L."/>
            <person name="Kumar S."/>
            <person name="Horikawa D."/>
            <person name="Ishino K."/>
            <person name="Komine S."/>
            <person name="Tomita M."/>
            <person name="Blaxter M."/>
            <person name="Arakawa K."/>
        </authorList>
    </citation>
    <scope>NUCLEOTIDE SEQUENCE [LARGE SCALE GENOMIC DNA]</scope>
    <source>
        <strain evidence="3">Z151</strain>
    </source>
</reference>
<name>A0A1W0WFY5_HYPEX</name>
<feature type="compositionally biased region" description="Gly residues" evidence="1">
    <location>
        <begin position="674"/>
        <end position="684"/>
    </location>
</feature>
<dbReference type="OrthoDB" id="424249at2759"/>
<organism evidence="2 3">
    <name type="scientific">Hypsibius exemplaris</name>
    <name type="common">Freshwater tardigrade</name>
    <dbReference type="NCBI Taxonomy" id="2072580"/>
    <lineage>
        <taxon>Eukaryota</taxon>
        <taxon>Metazoa</taxon>
        <taxon>Ecdysozoa</taxon>
        <taxon>Tardigrada</taxon>
        <taxon>Eutardigrada</taxon>
        <taxon>Parachela</taxon>
        <taxon>Hypsibioidea</taxon>
        <taxon>Hypsibiidae</taxon>
        <taxon>Hypsibius</taxon>
    </lineage>
</organism>
<dbReference type="PANTHER" id="PTHR10603:SF7">
    <property type="entry name" value="FRAGILE X MESSENGER RIBONUCLEOPROTEIN 1 HOMOLOG"/>
    <property type="match status" value="1"/>
</dbReference>
<accession>A0A1W0WFY5</accession>
<dbReference type="InterPro" id="IPR040148">
    <property type="entry name" value="FMR1"/>
</dbReference>
<feature type="compositionally biased region" description="Basic and acidic residues" evidence="1">
    <location>
        <begin position="510"/>
        <end position="535"/>
    </location>
</feature>
<evidence type="ECO:0000313" key="3">
    <source>
        <dbReference type="Proteomes" id="UP000192578"/>
    </source>
</evidence>
<dbReference type="EMBL" id="MTYJ01000109">
    <property type="protein sequence ID" value="OQV14134.1"/>
    <property type="molecule type" value="Genomic_DNA"/>
</dbReference>
<dbReference type="PANTHER" id="PTHR10603">
    <property type="entry name" value="FRAGILE X MENTAL RETARDATION SYNDROME-RELATED PROTEIN"/>
    <property type="match status" value="1"/>
</dbReference>
<protein>
    <submittedName>
        <fullName evidence="2">Fragile X mental retardation syndrome-related protein 1</fullName>
    </submittedName>
</protein>
<dbReference type="InterPro" id="IPR036612">
    <property type="entry name" value="KH_dom_type_1_sf"/>
</dbReference>
<feature type="region of interest" description="Disordered" evidence="1">
    <location>
        <begin position="382"/>
        <end position="701"/>
    </location>
</feature>
<feature type="compositionally biased region" description="Basic and acidic residues" evidence="1">
    <location>
        <begin position="382"/>
        <end position="406"/>
    </location>
</feature>